<proteinExistence type="inferred from homology"/>
<gene>
    <name evidence="4" type="ORF">Tsubulata_018291</name>
</gene>
<keyword evidence="2" id="KW-0804">Transcription</keyword>
<comment type="similarity">
    <text evidence="1">Belongs to the mTERF family.</text>
</comment>
<dbReference type="Gene3D" id="1.25.70.10">
    <property type="entry name" value="Transcription termination factor 3, mitochondrial"/>
    <property type="match status" value="2"/>
</dbReference>
<sequence>MHCHSSQCISDSEIKNPFAVSYLTNAFGFTPESALAASSFLRFKSPEKPESVTNLLKTYGFKQDDITKLVKRYPQVLGYSLERISSKIEFLISKGASSRDVVAILARNPNILRRRLDSHVIPIYNLIKELLHSDEKAIAVMKDGKNNLFSYASVSDIAVSIDCLRDNGVSQSNIADLLLRRPQLLGNCGRLKQTVEELKEMGFDPSKKNFVWAVIVKCRQGDSKWRKKIDVYKSWGWTEEEIFGMFKLYPMCLGTSERKISLVMNFVVNKLGWGLSVFPAYASIIALSFEKRIIPRDSVLQSLLSKGLIEKKSYVPKVFMLTDKVFLDRYVNCYECANELLKLYRKER</sequence>
<evidence type="ECO:0000313" key="5">
    <source>
        <dbReference type="Proteomes" id="UP001141552"/>
    </source>
</evidence>
<dbReference type="EMBL" id="JAKUCV010001893">
    <property type="protein sequence ID" value="KAJ4844673.1"/>
    <property type="molecule type" value="Genomic_DNA"/>
</dbReference>
<dbReference type="PANTHER" id="PTHR13068">
    <property type="entry name" value="CGI-12 PROTEIN-RELATED"/>
    <property type="match status" value="1"/>
</dbReference>
<comment type="caution">
    <text evidence="4">The sequence shown here is derived from an EMBL/GenBank/DDBJ whole genome shotgun (WGS) entry which is preliminary data.</text>
</comment>
<dbReference type="PANTHER" id="PTHR13068:SF166">
    <property type="entry name" value="TRANSCRIPTION TERMINATION FACTOR MTERF15, MITOCHONDRIAL-LIKE"/>
    <property type="match status" value="1"/>
</dbReference>
<keyword evidence="3" id="KW-0809">Transit peptide</keyword>
<protein>
    <submittedName>
        <fullName evidence="4">Uncharacterized protein</fullName>
    </submittedName>
</protein>
<evidence type="ECO:0000256" key="2">
    <source>
        <dbReference type="ARBA" id="ARBA00022472"/>
    </source>
</evidence>
<reference evidence="4" key="2">
    <citation type="journal article" date="2023" name="Plants (Basel)">
        <title>Annotation of the Turnera subulata (Passifloraceae) Draft Genome Reveals the S-Locus Evolved after the Divergence of Turneroideae from Passifloroideae in a Stepwise Manner.</title>
        <authorList>
            <person name="Henning P.M."/>
            <person name="Roalson E.H."/>
            <person name="Mir W."/>
            <person name="McCubbin A.G."/>
            <person name="Shore J.S."/>
        </authorList>
    </citation>
    <scope>NUCLEOTIDE SEQUENCE</scope>
    <source>
        <strain evidence="4">F60SS</strain>
    </source>
</reference>
<dbReference type="InterPro" id="IPR038538">
    <property type="entry name" value="MTERF_sf"/>
</dbReference>
<keyword evidence="5" id="KW-1185">Reference proteome</keyword>
<dbReference type="SMART" id="SM00733">
    <property type="entry name" value="Mterf"/>
    <property type="match status" value="5"/>
</dbReference>
<dbReference type="AlphaFoldDB" id="A0A9Q0G7M4"/>
<evidence type="ECO:0000256" key="3">
    <source>
        <dbReference type="ARBA" id="ARBA00022946"/>
    </source>
</evidence>
<dbReference type="OrthoDB" id="637682at2759"/>
<dbReference type="FunFam" id="1.25.70.10:FF:000001">
    <property type="entry name" value="Mitochondrial transcription termination factor-like"/>
    <property type="match status" value="1"/>
</dbReference>
<keyword evidence="2" id="KW-0806">Transcription termination</keyword>
<evidence type="ECO:0000256" key="1">
    <source>
        <dbReference type="ARBA" id="ARBA00007692"/>
    </source>
</evidence>
<keyword evidence="2" id="KW-0805">Transcription regulation</keyword>
<dbReference type="Pfam" id="PF02536">
    <property type="entry name" value="mTERF"/>
    <property type="match status" value="2"/>
</dbReference>
<name>A0A9Q0G7M4_9ROSI</name>
<organism evidence="4 5">
    <name type="scientific">Turnera subulata</name>
    <dbReference type="NCBI Taxonomy" id="218843"/>
    <lineage>
        <taxon>Eukaryota</taxon>
        <taxon>Viridiplantae</taxon>
        <taxon>Streptophyta</taxon>
        <taxon>Embryophyta</taxon>
        <taxon>Tracheophyta</taxon>
        <taxon>Spermatophyta</taxon>
        <taxon>Magnoliopsida</taxon>
        <taxon>eudicotyledons</taxon>
        <taxon>Gunneridae</taxon>
        <taxon>Pentapetalae</taxon>
        <taxon>rosids</taxon>
        <taxon>fabids</taxon>
        <taxon>Malpighiales</taxon>
        <taxon>Passifloraceae</taxon>
        <taxon>Turnera</taxon>
    </lineage>
</organism>
<accession>A0A9Q0G7M4</accession>
<dbReference type="GO" id="GO:0006353">
    <property type="term" value="P:DNA-templated transcription termination"/>
    <property type="evidence" value="ECO:0007669"/>
    <property type="project" value="UniProtKB-KW"/>
</dbReference>
<dbReference type="GO" id="GO:0003676">
    <property type="term" value="F:nucleic acid binding"/>
    <property type="evidence" value="ECO:0007669"/>
    <property type="project" value="InterPro"/>
</dbReference>
<dbReference type="InterPro" id="IPR003690">
    <property type="entry name" value="MTERF"/>
</dbReference>
<reference evidence="4" key="1">
    <citation type="submission" date="2022-02" db="EMBL/GenBank/DDBJ databases">
        <authorList>
            <person name="Henning P.M."/>
            <person name="McCubbin A.G."/>
            <person name="Shore J.S."/>
        </authorList>
    </citation>
    <scope>NUCLEOTIDE SEQUENCE</scope>
    <source>
        <strain evidence="4">F60SS</strain>
        <tissue evidence="4">Leaves</tissue>
    </source>
</reference>
<dbReference type="Proteomes" id="UP001141552">
    <property type="component" value="Unassembled WGS sequence"/>
</dbReference>
<evidence type="ECO:0000313" key="4">
    <source>
        <dbReference type="EMBL" id="KAJ4844673.1"/>
    </source>
</evidence>